<evidence type="ECO:0000313" key="6">
    <source>
        <dbReference type="EMBL" id="QDT95822.1"/>
    </source>
</evidence>
<accession>A0A517VS23</accession>
<protein>
    <submittedName>
        <fullName evidence="6">Putative HTH-type transcriptional regulator YxaF</fullName>
    </submittedName>
</protein>
<dbReference type="InterPro" id="IPR036271">
    <property type="entry name" value="Tet_transcr_reg_TetR-rel_C_sf"/>
</dbReference>
<evidence type="ECO:0000259" key="5">
    <source>
        <dbReference type="PROSITE" id="PS50977"/>
    </source>
</evidence>
<sequence>MRTLKQPRAIETRDRILHEAAQLFALKGFHDTKVGEIIKAAEVTSGAFFHHFHGKEELGFAVIDRHMEQRRQALDRIEKRLTTSYDNDPLEGVFLRLDAVGAMIVQRRNRKGGCLIGNLSTTLSDTHPAFRKRLGECLDEMASEFQVRLDEAVAKHNLSNNQDTWEVARYIVSVIEGAIMLTRTHRDINLIARQMQYLKEDLKRSFHAT</sequence>
<dbReference type="EMBL" id="CP037920">
    <property type="protein sequence ID" value="QDT95822.1"/>
    <property type="molecule type" value="Genomic_DNA"/>
</dbReference>
<dbReference type="InterPro" id="IPR009057">
    <property type="entry name" value="Homeodomain-like_sf"/>
</dbReference>
<organism evidence="6 7">
    <name type="scientific">Gimesia aquarii</name>
    <dbReference type="NCBI Taxonomy" id="2527964"/>
    <lineage>
        <taxon>Bacteria</taxon>
        <taxon>Pseudomonadati</taxon>
        <taxon>Planctomycetota</taxon>
        <taxon>Planctomycetia</taxon>
        <taxon>Planctomycetales</taxon>
        <taxon>Planctomycetaceae</taxon>
        <taxon>Gimesia</taxon>
    </lineage>
</organism>
<dbReference type="PROSITE" id="PS50977">
    <property type="entry name" value="HTH_TETR_2"/>
    <property type="match status" value="1"/>
</dbReference>
<reference evidence="6 7" key="1">
    <citation type="submission" date="2019-03" db="EMBL/GenBank/DDBJ databases">
        <title>Deep-cultivation of Planctomycetes and their phenomic and genomic characterization uncovers novel biology.</title>
        <authorList>
            <person name="Wiegand S."/>
            <person name="Jogler M."/>
            <person name="Boedeker C."/>
            <person name="Pinto D."/>
            <person name="Vollmers J."/>
            <person name="Rivas-Marin E."/>
            <person name="Kohn T."/>
            <person name="Peeters S.H."/>
            <person name="Heuer A."/>
            <person name="Rast P."/>
            <person name="Oberbeckmann S."/>
            <person name="Bunk B."/>
            <person name="Jeske O."/>
            <person name="Meyerdierks A."/>
            <person name="Storesund J.E."/>
            <person name="Kallscheuer N."/>
            <person name="Luecker S."/>
            <person name="Lage O.M."/>
            <person name="Pohl T."/>
            <person name="Merkel B.J."/>
            <person name="Hornburger P."/>
            <person name="Mueller R.-W."/>
            <person name="Bruemmer F."/>
            <person name="Labrenz M."/>
            <person name="Spormann A.M."/>
            <person name="Op den Camp H."/>
            <person name="Overmann J."/>
            <person name="Amann R."/>
            <person name="Jetten M.S.M."/>
            <person name="Mascher T."/>
            <person name="Medema M.H."/>
            <person name="Devos D.P."/>
            <person name="Kaster A.-K."/>
            <person name="Ovreas L."/>
            <person name="Rohde M."/>
            <person name="Galperin M.Y."/>
            <person name="Jogler C."/>
        </authorList>
    </citation>
    <scope>NUCLEOTIDE SEQUENCE [LARGE SCALE GENOMIC DNA]</scope>
    <source>
        <strain evidence="6 7">V144</strain>
    </source>
</reference>
<dbReference type="SUPFAM" id="SSF46689">
    <property type="entry name" value="Homeodomain-like"/>
    <property type="match status" value="1"/>
</dbReference>
<dbReference type="PANTHER" id="PTHR47506">
    <property type="entry name" value="TRANSCRIPTIONAL REGULATORY PROTEIN"/>
    <property type="match status" value="1"/>
</dbReference>
<dbReference type="SUPFAM" id="SSF48498">
    <property type="entry name" value="Tetracyclin repressor-like, C-terminal domain"/>
    <property type="match status" value="1"/>
</dbReference>
<evidence type="ECO:0000256" key="2">
    <source>
        <dbReference type="ARBA" id="ARBA00023125"/>
    </source>
</evidence>
<keyword evidence="2 4" id="KW-0238">DNA-binding</keyword>
<proteinExistence type="predicted"/>
<dbReference type="InterPro" id="IPR011075">
    <property type="entry name" value="TetR_C"/>
</dbReference>
<keyword evidence="1" id="KW-0805">Transcription regulation</keyword>
<evidence type="ECO:0000256" key="4">
    <source>
        <dbReference type="PROSITE-ProRule" id="PRU00335"/>
    </source>
</evidence>
<keyword evidence="3" id="KW-0804">Transcription</keyword>
<feature type="domain" description="HTH tetR-type" evidence="5">
    <location>
        <begin position="10"/>
        <end position="70"/>
    </location>
</feature>
<dbReference type="Pfam" id="PF00440">
    <property type="entry name" value="TetR_N"/>
    <property type="match status" value="1"/>
</dbReference>
<dbReference type="KEGG" id="gaw:V144x_12690"/>
<dbReference type="PANTHER" id="PTHR47506:SF1">
    <property type="entry name" value="HTH-TYPE TRANSCRIPTIONAL REGULATOR YJDC"/>
    <property type="match status" value="1"/>
</dbReference>
<dbReference type="PRINTS" id="PR00455">
    <property type="entry name" value="HTHTETR"/>
</dbReference>
<dbReference type="RefSeq" id="WP_144982923.1">
    <property type="nucleotide sequence ID" value="NZ_CP037920.1"/>
</dbReference>
<evidence type="ECO:0000256" key="3">
    <source>
        <dbReference type="ARBA" id="ARBA00023163"/>
    </source>
</evidence>
<dbReference type="AlphaFoldDB" id="A0A517VS23"/>
<dbReference type="Gene3D" id="1.10.357.10">
    <property type="entry name" value="Tetracycline Repressor, domain 2"/>
    <property type="match status" value="1"/>
</dbReference>
<evidence type="ECO:0000256" key="1">
    <source>
        <dbReference type="ARBA" id="ARBA00023015"/>
    </source>
</evidence>
<gene>
    <name evidence="6" type="primary">yxaF</name>
    <name evidence="6" type="ORF">V144x_12690</name>
</gene>
<dbReference type="InterPro" id="IPR001647">
    <property type="entry name" value="HTH_TetR"/>
</dbReference>
<dbReference type="GO" id="GO:0003677">
    <property type="term" value="F:DNA binding"/>
    <property type="evidence" value="ECO:0007669"/>
    <property type="project" value="UniProtKB-UniRule"/>
</dbReference>
<evidence type="ECO:0000313" key="7">
    <source>
        <dbReference type="Proteomes" id="UP000318704"/>
    </source>
</evidence>
<dbReference type="Proteomes" id="UP000318704">
    <property type="component" value="Chromosome"/>
</dbReference>
<feature type="DNA-binding region" description="H-T-H motif" evidence="4">
    <location>
        <begin position="33"/>
        <end position="52"/>
    </location>
</feature>
<dbReference type="Pfam" id="PF16925">
    <property type="entry name" value="TetR_C_13"/>
    <property type="match status" value="1"/>
</dbReference>
<name>A0A517VS23_9PLAN</name>